<evidence type="ECO:0000256" key="5">
    <source>
        <dbReference type="SAM" id="MobiDB-lite"/>
    </source>
</evidence>
<feature type="region of interest" description="Disordered" evidence="5">
    <location>
        <begin position="1"/>
        <end position="29"/>
    </location>
</feature>
<dbReference type="InterPro" id="IPR001163">
    <property type="entry name" value="Sm_dom_euk/arc"/>
</dbReference>
<dbReference type="SMART" id="SM00651">
    <property type="entry name" value="Sm"/>
    <property type="match status" value="1"/>
</dbReference>
<sequence length="702" mass="76031">MSSGRLPASSSDKKGQSASSGRGGKANASRESSLAQLFRHFVGLDLIVETKQGRSYKGRLREADQYMNIVLCKSDGNESRQSPPPPGGRGVDGQDFTSLHIRGPSIRYIVFGAGVDLAACVRAGRDRERAAGDRYKRGVRKAPRKSASIVMGDAGSSKRLKMTTESFPTGGFMEHLSPNERKTGKVISVCSKCNGEGKVRAPLSKKAKAMKKLQQEGNGSGDGPFQAYKPNYKPCKLCGGSGLLESEPSEGSAQDHQRKGSLHPDDFSVAICGGGIGGLALAIACQHRNIPCTVYERDNSFEERKQGYGLTMQQGARALRSLGFFSLTDEDVAKDGVEQRFGIHSTEHIVHKPDGEVVGRWGMKVWGGRFEKGGRKHSKRQNAHISRQGLRRMLVEMLRPDTIRWGHKFLQYEEKESRKLTLTFERRSGEQVTNHCSILVGADGIRSAVRGQKIGETTSPLRYLGCIVILGIVPSPLSHLTNGETVFQTADGVTRLYAMPFATNARDGEPLSAVDVGQQDSEQVSMWQLSFPMDEGDAKELSRRGPSALKAEAVRRCGGWHDPIPAMLERTHIELISGYPCYDRLIVDGEIFRKGPQDSRSSGGELCTLIGDGAHPMSPFKGQGANQALLDGVLLARKINGALRKNSGKVPDALAEFEEEMLQRSAVKVKKSAEAAVFLHSEVAIGGGNVTRGAVAATQSKG</sequence>
<dbReference type="Gene3D" id="3.50.50.60">
    <property type="entry name" value="FAD/NAD(P)-binding domain"/>
    <property type="match status" value="1"/>
</dbReference>
<gene>
    <name evidence="7" type="ORF">THAOC_34539</name>
</gene>
<proteinExistence type="predicted"/>
<keyword evidence="3" id="KW-0560">Oxidoreductase</keyword>
<evidence type="ECO:0000256" key="2">
    <source>
        <dbReference type="ARBA" id="ARBA00022827"/>
    </source>
</evidence>
<dbReference type="PANTHER" id="PTHR46972:SF1">
    <property type="entry name" value="FAD DEPENDENT OXIDOREDUCTASE DOMAIN-CONTAINING PROTEIN"/>
    <property type="match status" value="1"/>
</dbReference>
<dbReference type="InterPro" id="IPR002938">
    <property type="entry name" value="FAD-bd"/>
</dbReference>
<keyword evidence="8" id="KW-1185">Reference proteome</keyword>
<dbReference type="SUPFAM" id="SSF51905">
    <property type="entry name" value="FAD/NAD(P)-binding domain"/>
    <property type="match status" value="1"/>
</dbReference>
<name>K0R4T7_THAOC</name>
<dbReference type="AlphaFoldDB" id="K0R4T7"/>
<dbReference type="Pfam" id="PF01494">
    <property type="entry name" value="FAD_binding_3"/>
    <property type="match status" value="2"/>
</dbReference>
<reference evidence="7 8" key="1">
    <citation type="journal article" date="2012" name="Genome Biol.">
        <title>Genome and low-iron response of an oceanic diatom adapted to chronic iron limitation.</title>
        <authorList>
            <person name="Lommer M."/>
            <person name="Specht M."/>
            <person name="Roy A.S."/>
            <person name="Kraemer L."/>
            <person name="Andreson R."/>
            <person name="Gutowska M.A."/>
            <person name="Wolf J."/>
            <person name="Bergner S.V."/>
            <person name="Schilhabel M.B."/>
            <person name="Klostermeier U.C."/>
            <person name="Beiko R.G."/>
            <person name="Rosenstiel P."/>
            <person name="Hippler M."/>
            <person name="Laroche J."/>
        </authorList>
    </citation>
    <scope>NUCLEOTIDE SEQUENCE [LARGE SCALE GENOMIC DNA]</scope>
    <source>
        <strain evidence="7 8">CCMP1005</strain>
    </source>
</reference>
<dbReference type="OrthoDB" id="655030at2759"/>
<feature type="domain" description="Sm" evidence="6">
    <location>
        <begin position="36"/>
        <end position="111"/>
    </location>
</feature>
<comment type="caution">
    <text evidence="7">The sequence shown here is derived from an EMBL/GenBank/DDBJ whole genome shotgun (WGS) entry which is preliminary data.</text>
</comment>
<dbReference type="Gene3D" id="2.30.30.100">
    <property type="match status" value="1"/>
</dbReference>
<dbReference type="OMA" id="YARETWM"/>
<dbReference type="EMBL" id="AGNL01047545">
    <property type="protein sequence ID" value="EJK46779.1"/>
    <property type="molecule type" value="Genomic_DNA"/>
</dbReference>
<evidence type="ECO:0000259" key="6">
    <source>
        <dbReference type="SMART" id="SM00651"/>
    </source>
</evidence>
<feature type="region of interest" description="Disordered" evidence="5">
    <location>
        <begin position="75"/>
        <end position="94"/>
    </location>
</feature>
<evidence type="ECO:0000313" key="8">
    <source>
        <dbReference type="Proteomes" id="UP000266841"/>
    </source>
</evidence>
<keyword evidence="2" id="KW-0274">FAD</keyword>
<protein>
    <recommendedName>
        <fullName evidence="6">Sm domain-containing protein</fullName>
    </recommendedName>
</protein>
<dbReference type="PANTHER" id="PTHR46972">
    <property type="entry name" value="MONOOXYGENASE ASQM-RELATED"/>
    <property type="match status" value="1"/>
</dbReference>
<dbReference type="Proteomes" id="UP000266841">
    <property type="component" value="Unassembled WGS sequence"/>
</dbReference>
<dbReference type="PRINTS" id="PR00420">
    <property type="entry name" value="RNGMNOXGNASE"/>
</dbReference>
<keyword evidence="4" id="KW-0503">Monooxygenase</keyword>
<evidence type="ECO:0000256" key="3">
    <source>
        <dbReference type="ARBA" id="ARBA00023002"/>
    </source>
</evidence>
<organism evidence="7 8">
    <name type="scientific">Thalassiosira oceanica</name>
    <name type="common">Marine diatom</name>
    <dbReference type="NCBI Taxonomy" id="159749"/>
    <lineage>
        <taxon>Eukaryota</taxon>
        <taxon>Sar</taxon>
        <taxon>Stramenopiles</taxon>
        <taxon>Ochrophyta</taxon>
        <taxon>Bacillariophyta</taxon>
        <taxon>Coscinodiscophyceae</taxon>
        <taxon>Thalassiosirophycidae</taxon>
        <taxon>Thalassiosirales</taxon>
        <taxon>Thalassiosiraceae</taxon>
        <taxon>Thalassiosira</taxon>
    </lineage>
</organism>
<dbReference type="GO" id="GO:0004497">
    <property type="term" value="F:monooxygenase activity"/>
    <property type="evidence" value="ECO:0007669"/>
    <property type="project" value="UniProtKB-KW"/>
</dbReference>
<keyword evidence="1" id="KW-0285">Flavoprotein</keyword>
<evidence type="ECO:0000256" key="4">
    <source>
        <dbReference type="ARBA" id="ARBA00023033"/>
    </source>
</evidence>
<feature type="region of interest" description="Disordered" evidence="5">
    <location>
        <begin position="132"/>
        <end position="155"/>
    </location>
</feature>
<dbReference type="GO" id="GO:0071949">
    <property type="term" value="F:FAD binding"/>
    <property type="evidence" value="ECO:0007669"/>
    <property type="project" value="InterPro"/>
</dbReference>
<dbReference type="CDD" id="cd00600">
    <property type="entry name" value="Sm_like"/>
    <property type="match status" value="1"/>
</dbReference>
<dbReference type="Pfam" id="PF01423">
    <property type="entry name" value="LSM"/>
    <property type="match status" value="1"/>
</dbReference>
<dbReference type="InterPro" id="IPR036188">
    <property type="entry name" value="FAD/NAD-bd_sf"/>
</dbReference>
<evidence type="ECO:0000256" key="1">
    <source>
        <dbReference type="ARBA" id="ARBA00022630"/>
    </source>
</evidence>
<accession>K0R4T7</accession>
<evidence type="ECO:0000313" key="7">
    <source>
        <dbReference type="EMBL" id="EJK46779.1"/>
    </source>
</evidence>
<dbReference type="InterPro" id="IPR010920">
    <property type="entry name" value="LSM_dom_sf"/>
</dbReference>
<dbReference type="SUPFAM" id="SSF50182">
    <property type="entry name" value="Sm-like ribonucleoproteins"/>
    <property type="match status" value="1"/>
</dbReference>
<dbReference type="eggNOG" id="KOG2614">
    <property type="taxonomic scope" value="Eukaryota"/>
</dbReference>